<accession>A0A6J2P8C3</accession>
<dbReference type="RefSeq" id="XP_029282238.1">
    <property type="nucleotide sequence ID" value="XM_029426378.1"/>
</dbReference>
<proteinExistence type="inferred from homology"/>
<feature type="compositionally biased region" description="Acidic residues" evidence="2">
    <location>
        <begin position="432"/>
        <end position="444"/>
    </location>
</feature>
<dbReference type="GO" id="GO:0045944">
    <property type="term" value="P:positive regulation of transcription by RNA polymerase II"/>
    <property type="evidence" value="ECO:0007669"/>
    <property type="project" value="TreeGrafter"/>
</dbReference>
<feature type="compositionally biased region" description="Basic and acidic residues" evidence="2">
    <location>
        <begin position="637"/>
        <end position="653"/>
    </location>
</feature>
<evidence type="ECO:0000313" key="4">
    <source>
        <dbReference type="RefSeq" id="XP_029282238.1"/>
    </source>
</evidence>
<feature type="compositionally biased region" description="Acidic residues" evidence="2">
    <location>
        <begin position="675"/>
        <end position="687"/>
    </location>
</feature>
<dbReference type="AlphaFoldDB" id="A0A6J2P8C3"/>
<sequence length="741" mass="86059">MSRPRSGSPRYRRFPWDEPDFDPHKVVAELEGNPSERSHRPREDLEEHWDYFREDRHPEAQRRSSALFQDDRQFGHQRHPNQEEFYRRRPPSPRRDAAGFDDDRRLFPPHDGEGGRHRAGFRELFQSFENRHRLSQSPPMLTRERLPPTSRSHSDHQQREPGVGWRRGEQGRGRGRFRDLSPSARLDDQRGGAAMERGRRNTQRPNSDRRREDSHQERNAPFKRQRREMDGATHLGYRNEEDFGEQRYSVDTPRHRFGGDTQGSLPRGNTRPSGALAIEHDHGTADGRQPPRWEQLSSRGDPDFDRQRSPRPTGSSQERSRPSDSRSDDREDARGRHFQDVWKESNSNDHETRRNPAPQERPNPARYGNRDCPVNHRGRGGPHPARGQFSRGQGGQTAPPRNQPRLQQSSKGYQDLPHEAQRPVYRPFREDSYEDPVEEEPDWAEEVKPPHWEPHRPVSVDRRLQRDDLDPKMPRQRERGWNGQNNHMSAVTEETLTIKVDMSRPVNKNSSLCYSSDRQLSLDLVNVGRQRLDFLPMLEHSGTYRETAMHAGTFAQEIITLVHQVKEQYFRDDGVSLNERFSAPQKGGGSEDETEELTLDERFSANRGFSLNMNSLLDDDEPLFSRLGPLPPVRGPGDLRHNLERRRQEKLEGVKVTISGSSQSQRPLDPISEPSSEDEMSQMDDEGFSTWPEEHSRRREGNMAPRRGAPFASQRRNTRPVNRLGPIRRPNSRNHPAGPNW</sequence>
<feature type="compositionally biased region" description="Basic and acidic residues" evidence="2">
    <location>
        <begin position="142"/>
        <end position="159"/>
    </location>
</feature>
<feature type="region of interest" description="Disordered" evidence="2">
    <location>
        <begin position="1"/>
        <end position="461"/>
    </location>
</feature>
<protein>
    <submittedName>
        <fullName evidence="4">BCLAF1 and THRAP3 family member 3</fullName>
    </submittedName>
</protein>
<evidence type="ECO:0000256" key="2">
    <source>
        <dbReference type="SAM" id="MobiDB-lite"/>
    </source>
</evidence>
<feature type="compositionally biased region" description="Basic and acidic residues" evidence="2">
    <location>
        <begin position="692"/>
        <end position="701"/>
    </location>
</feature>
<dbReference type="PANTHER" id="PTHR15268">
    <property type="entry name" value="THRAP3/BCLAF1"/>
    <property type="match status" value="1"/>
</dbReference>
<feature type="compositionally biased region" description="Basic and acidic residues" evidence="2">
    <location>
        <begin position="278"/>
        <end position="291"/>
    </location>
</feature>
<feature type="compositionally biased region" description="Basic and acidic residues" evidence="2">
    <location>
        <begin position="445"/>
        <end position="461"/>
    </location>
</feature>
<dbReference type="PANTHER" id="PTHR15268:SF17">
    <property type="entry name" value="BCLAF1 AND THRAP3 FAMILY MEMBER 3"/>
    <property type="match status" value="1"/>
</dbReference>
<reference evidence="4" key="1">
    <citation type="submission" date="2025-08" db="UniProtKB">
        <authorList>
            <consortium name="RefSeq"/>
        </authorList>
    </citation>
    <scope>IDENTIFICATION</scope>
</reference>
<feature type="region of interest" description="Disordered" evidence="2">
    <location>
        <begin position="629"/>
        <end position="741"/>
    </location>
</feature>
<dbReference type="GeneID" id="115004698"/>
<dbReference type="Proteomes" id="UP000504630">
    <property type="component" value="Unplaced"/>
</dbReference>
<dbReference type="GO" id="GO:0003677">
    <property type="term" value="F:DNA binding"/>
    <property type="evidence" value="ECO:0007669"/>
    <property type="project" value="TreeGrafter"/>
</dbReference>
<organism evidence="3 4">
    <name type="scientific">Cottoperca gobio</name>
    <name type="common">Frogmouth</name>
    <name type="synonym">Aphritis gobio</name>
    <dbReference type="NCBI Taxonomy" id="56716"/>
    <lineage>
        <taxon>Eukaryota</taxon>
        <taxon>Metazoa</taxon>
        <taxon>Chordata</taxon>
        <taxon>Craniata</taxon>
        <taxon>Vertebrata</taxon>
        <taxon>Euteleostomi</taxon>
        <taxon>Actinopterygii</taxon>
        <taxon>Neopterygii</taxon>
        <taxon>Teleostei</taxon>
        <taxon>Neoteleostei</taxon>
        <taxon>Acanthomorphata</taxon>
        <taxon>Eupercaria</taxon>
        <taxon>Perciformes</taxon>
        <taxon>Notothenioidei</taxon>
        <taxon>Bovichtidae</taxon>
        <taxon>Cottoperca</taxon>
    </lineage>
</organism>
<feature type="compositionally biased region" description="Basic and acidic residues" evidence="2">
    <location>
        <begin position="21"/>
        <end position="62"/>
    </location>
</feature>
<dbReference type="GO" id="GO:0003712">
    <property type="term" value="F:transcription coregulator activity"/>
    <property type="evidence" value="ECO:0007669"/>
    <property type="project" value="TreeGrafter"/>
</dbReference>
<dbReference type="OrthoDB" id="9935637at2759"/>
<feature type="compositionally biased region" description="Basic and acidic residues" evidence="2">
    <location>
        <begin position="69"/>
        <end position="116"/>
    </location>
</feature>
<feature type="compositionally biased region" description="Basic and acidic residues" evidence="2">
    <location>
        <begin position="318"/>
        <end position="354"/>
    </location>
</feature>
<feature type="compositionally biased region" description="Basic and acidic residues" evidence="2">
    <location>
        <begin position="227"/>
        <end position="245"/>
    </location>
</feature>
<dbReference type="InterPro" id="IPR029199">
    <property type="entry name" value="THRAP3_BCLAF1"/>
</dbReference>
<keyword evidence="3" id="KW-1185">Reference proteome</keyword>
<evidence type="ECO:0000256" key="1">
    <source>
        <dbReference type="ARBA" id="ARBA00006481"/>
    </source>
</evidence>
<comment type="similarity">
    <text evidence="1">Belongs to the BCLAF1/THRAP3 family.</text>
</comment>
<dbReference type="Pfam" id="PF15440">
    <property type="entry name" value="THRAP3_BCLAF1"/>
    <property type="match status" value="1"/>
</dbReference>
<name>A0A6J2P8C3_COTGO</name>
<gene>
    <name evidence="4" type="primary">LOC115004698</name>
</gene>
<feature type="compositionally biased region" description="Basic and acidic residues" evidence="2">
    <location>
        <begin position="416"/>
        <end position="431"/>
    </location>
</feature>
<dbReference type="KEGG" id="cgob:115004698"/>
<feature type="compositionally biased region" description="Basic and acidic residues" evidence="2">
    <location>
        <begin position="166"/>
        <end position="190"/>
    </location>
</feature>
<dbReference type="GO" id="GO:0016592">
    <property type="term" value="C:mediator complex"/>
    <property type="evidence" value="ECO:0007669"/>
    <property type="project" value="TreeGrafter"/>
</dbReference>
<dbReference type="InParanoid" id="A0A6J2P8C3"/>
<feature type="compositionally biased region" description="Basic and acidic residues" evidence="2">
    <location>
        <begin position="206"/>
        <end position="220"/>
    </location>
</feature>
<evidence type="ECO:0000313" key="3">
    <source>
        <dbReference type="Proteomes" id="UP000504630"/>
    </source>
</evidence>